<dbReference type="GO" id="GO:0005509">
    <property type="term" value="F:calcium ion binding"/>
    <property type="evidence" value="ECO:0007669"/>
    <property type="project" value="InterPro"/>
</dbReference>
<keyword evidence="1" id="KW-0812">Transmembrane</keyword>
<dbReference type="SUPFAM" id="SSF103647">
    <property type="entry name" value="TSP type-3 repeat"/>
    <property type="match status" value="1"/>
</dbReference>
<reference evidence="2" key="1">
    <citation type="journal article" date="2022" name="Nat. Microbiol.">
        <title>Unique mobile elements and scalable gene flow at the prokaryote-eukaryote boundary revealed by circularized Asgard archaea genomes.</title>
        <authorList>
            <person name="Wu F."/>
            <person name="Speth D.R."/>
            <person name="Philosof A."/>
            <person name="Cremiere A."/>
            <person name="Narayanan A."/>
            <person name="Barco R.A."/>
            <person name="Connon S.A."/>
            <person name="Amend J.P."/>
            <person name="Antoshechkin I.A."/>
            <person name="Orphan V.J."/>
        </authorList>
    </citation>
    <scope>NUCLEOTIDE SEQUENCE</scope>
    <source>
        <strain evidence="2">PR6</strain>
    </source>
</reference>
<dbReference type="EMBL" id="CP084167">
    <property type="protein sequence ID" value="UJG44554.1"/>
    <property type="molecule type" value="Genomic_DNA"/>
</dbReference>
<organism evidence="2">
    <name type="scientific">Candidatus Heimdallarchaeum endolithica</name>
    <dbReference type="NCBI Taxonomy" id="2876572"/>
    <lineage>
        <taxon>Archaea</taxon>
        <taxon>Promethearchaeati</taxon>
        <taxon>Candidatus Heimdallarchaeota</taxon>
        <taxon>Candidatus Heimdallarchaeia (ex Rinke et al. 2021) (nom. nud.)</taxon>
        <taxon>Candidatus Heimdallarchaeales</taxon>
        <taxon>Candidatus Heimdallarchaeaceae</taxon>
        <taxon>Candidatus Heimdallarchaeum</taxon>
    </lineage>
</organism>
<protein>
    <submittedName>
        <fullName evidence="2">Uncharacterized protein</fullName>
    </submittedName>
</protein>
<feature type="transmembrane region" description="Helical" evidence="1">
    <location>
        <begin position="154"/>
        <end position="172"/>
    </location>
</feature>
<dbReference type="Gene3D" id="4.10.1080.10">
    <property type="entry name" value="TSP type-3 repeat"/>
    <property type="match status" value="1"/>
</dbReference>
<name>A0A9Y1BUK2_9ARCH</name>
<dbReference type="AlphaFoldDB" id="A0A9Y1BUK2"/>
<evidence type="ECO:0000256" key="1">
    <source>
        <dbReference type="SAM" id="Phobius"/>
    </source>
</evidence>
<gene>
    <name evidence="2" type="ORF">K9W46_05085</name>
</gene>
<proteinExistence type="predicted"/>
<accession>A0A9Y1BUK2</accession>
<evidence type="ECO:0000313" key="2">
    <source>
        <dbReference type="EMBL" id="UJG44554.1"/>
    </source>
</evidence>
<keyword evidence="1" id="KW-0472">Membrane</keyword>
<dbReference type="InterPro" id="IPR028974">
    <property type="entry name" value="TSP_type-3_rpt"/>
</dbReference>
<sequence length="176" mass="20183">MKNHVFEVRYMLMFPSLDGIVYAIDCNSAGGASIRTFWQGISGDYTHSRNMELIDEDKDLLSAWTERQILTNAKINDTDGDSLPDGYEFIALFTDPTLKDTDGNGLTDDNEDMDNDGLTNIEEYIRKTNPWKWDTDWDTLPDGYDIFPLFPDGWIYYGILGSVIVLVVVKLYKKKR</sequence>
<dbReference type="Proteomes" id="UP001200513">
    <property type="component" value="Chromosome"/>
</dbReference>
<keyword evidence="1" id="KW-1133">Transmembrane helix</keyword>